<dbReference type="PANTHER" id="PTHR34598">
    <property type="entry name" value="BLL6449 PROTEIN"/>
    <property type="match status" value="1"/>
</dbReference>
<comment type="similarity">
    <text evidence="1">Belongs to the asaB hydroxylase/desaturase family.</text>
</comment>
<dbReference type="NCBIfam" id="NF041278">
    <property type="entry name" value="CmcJ_NvfI_EfuI"/>
    <property type="match status" value="1"/>
</dbReference>
<sequence length="281" mass="32743">MAAVATLAPHDVPTTLNYYAPVENDTEAPYNYVNEPPVGRLKTNIGSDTQPVIIHDARGRESELNIDKNGFQFVRYPSAEKEFDDEARIQDVYYKEVEELLRKEVGAKRVFIFDHTIRRKAQDDSNRNQDARGPVERVHIDQTYNASVARVHYHLPEDAERLLQGRVRIINVWRPIHHPAAHKPLAVSDWRYLDTEHDLISVRHIYPHREGSTFSVKYNPNHKWYYLSNQTPDEVTLIKCYDSEVDRARLTPHTAFLDRSASPEQPMRESIEVRCLVFDRE</sequence>
<dbReference type="InterPro" id="IPR044053">
    <property type="entry name" value="AsaB-like"/>
</dbReference>
<evidence type="ECO:0008006" key="4">
    <source>
        <dbReference type="Google" id="ProtNLM"/>
    </source>
</evidence>
<gene>
    <name evidence="2" type="ORF">DAEQUDRAFT_732004</name>
</gene>
<evidence type="ECO:0000256" key="1">
    <source>
        <dbReference type="ARBA" id="ARBA00023604"/>
    </source>
</evidence>
<evidence type="ECO:0000313" key="2">
    <source>
        <dbReference type="EMBL" id="KZT64909.1"/>
    </source>
</evidence>
<dbReference type="GO" id="GO:0016491">
    <property type="term" value="F:oxidoreductase activity"/>
    <property type="evidence" value="ECO:0007669"/>
    <property type="project" value="InterPro"/>
</dbReference>
<dbReference type="Proteomes" id="UP000076727">
    <property type="component" value="Unassembled WGS sequence"/>
</dbReference>
<protein>
    <recommendedName>
        <fullName evidence="4">Methyltransferase</fullName>
    </recommendedName>
</protein>
<organism evidence="2 3">
    <name type="scientific">Daedalea quercina L-15889</name>
    <dbReference type="NCBI Taxonomy" id="1314783"/>
    <lineage>
        <taxon>Eukaryota</taxon>
        <taxon>Fungi</taxon>
        <taxon>Dikarya</taxon>
        <taxon>Basidiomycota</taxon>
        <taxon>Agaricomycotina</taxon>
        <taxon>Agaricomycetes</taxon>
        <taxon>Polyporales</taxon>
        <taxon>Fomitopsis</taxon>
    </lineage>
</organism>
<name>A0A165LVT1_9APHY</name>
<keyword evidence="3" id="KW-1185">Reference proteome</keyword>
<dbReference type="PANTHER" id="PTHR34598:SF3">
    <property type="entry name" value="OXIDOREDUCTASE AN1597"/>
    <property type="match status" value="1"/>
</dbReference>
<evidence type="ECO:0000313" key="3">
    <source>
        <dbReference type="Proteomes" id="UP000076727"/>
    </source>
</evidence>
<accession>A0A165LVT1</accession>
<proteinExistence type="inferred from homology"/>
<dbReference type="AlphaFoldDB" id="A0A165LVT1"/>
<dbReference type="EMBL" id="KV429115">
    <property type="protein sequence ID" value="KZT64909.1"/>
    <property type="molecule type" value="Genomic_DNA"/>
</dbReference>
<dbReference type="OrthoDB" id="412788at2759"/>
<dbReference type="STRING" id="1314783.A0A165LVT1"/>
<reference evidence="2 3" key="1">
    <citation type="journal article" date="2016" name="Mol. Biol. Evol.">
        <title>Comparative Genomics of Early-Diverging Mushroom-Forming Fungi Provides Insights into the Origins of Lignocellulose Decay Capabilities.</title>
        <authorList>
            <person name="Nagy L.G."/>
            <person name="Riley R."/>
            <person name="Tritt A."/>
            <person name="Adam C."/>
            <person name="Daum C."/>
            <person name="Floudas D."/>
            <person name="Sun H."/>
            <person name="Yadav J.S."/>
            <person name="Pangilinan J."/>
            <person name="Larsson K.H."/>
            <person name="Matsuura K."/>
            <person name="Barry K."/>
            <person name="Labutti K."/>
            <person name="Kuo R."/>
            <person name="Ohm R.A."/>
            <person name="Bhattacharya S.S."/>
            <person name="Shirouzu T."/>
            <person name="Yoshinaga Y."/>
            <person name="Martin F.M."/>
            <person name="Grigoriev I.V."/>
            <person name="Hibbett D.S."/>
        </authorList>
    </citation>
    <scope>NUCLEOTIDE SEQUENCE [LARGE SCALE GENOMIC DNA]</scope>
    <source>
        <strain evidence="2 3">L-15889</strain>
    </source>
</reference>